<dbReference type="OrthoDB" id="41724at2"/>
<gene>
    <name evidence="3" type="ORF">ETAA8_00380</name>
</gene>
<dbReference type="RefSeq" id="WP_145083122.1">
    <property type="nucleotide sequence ID" value="NZ_CP036274.1"/>
</dbReference>
<evidence type="ECO:0000313" key="3">
    <source>
        <dbReference type="EMBL" id="QDU24977.1"/>
    </source>
</evidence>
<organism evidence="3 4">
    <name type="scientific">Anatilimnocola aggregata</name>
    <dbReference type="NCBI Taxonomy" id="2528021"/>
    <lineage>
        <taxon>Bacteria</taxon>
        <taxon>Pseudomonadati</taxon>
        <taxon>Planctomycetota</taxon>
        <taxon>Planctomycetia</taxon>
        <taxon>Pirellulales</taxon>
        <taxon>Pirellulaceae</taxon>
        <taxon>Anatilimnocola</taxon>
    </lineage>
</organism>
<name>A0A517Y432_9BACT</name>
<dbReference type="AlphaFoldDB" id="A0A517Y432"/>
<proteinExistence type="predicted"/>
<dbReference type="PANTHER" id="PTHR43752:SF2">
    <property type="entry name" value="BNR_ASP-BOX REPEAT FAMILY PROTEIN"/>
    <property type="match status" value="1"/>
</dbReference>
<feature type="chain" id="PRO_5022188477" description="Sialidase domain-containing protein" evidence="1">
    <location>
        <begin position="23"/>
        <end position="392"/>
    </location>
</feature>
<sequence precursor="true">MTAPSRTLTATLLLLISITAKADEAIKDEALAVTALNTQPGPEYQSAARLYQGVPTIERDAKSGRLWAAWYSGGREESKENYVVVVTSGDDGATWTEPVLAIDPPNTVRTFDPCFWTTPDGRLMLFYCQNNAPKQLHDGRWGVWFTICEHPGRADSSWTTPVRIADGIMLNKPTVLRDGTWLLPVAHWNDRAHGAGIVRSRDEGKSFTWIGGAPGRNAEWIGNASGGGMEHMIIERNDSTLWMPMRIKDGIAETTSKDGGGTWSPPVRSAINGPGSRFHIRRLRSGRILMINHVGFLREGSLLAQRSHLTAMLSDDEGKTWPHRMLLDDRSQVSYPDAVETSEGKLYFIYDRGRSSDREILLATTNEADIIAGKPGPATKLRQLINKATGQR</sequence>
<dbReference type="EMBL" id="CP036274">
    <property type="protein sequence ID" value="QDU24977.1"/>
    <property type="molecule type" value="Genomic_DNA"/>
</dbReference>
<evidence type="ECO:0000313" key="4">
    <source>
        <dbReference type="Proteomes" id="UP000315017"/>
    </source>
</evidence>
<evidence type="ECO:0000256" key="1">
    <source>
        <dbReference type="SAM" id="SignalP"/>
    </source>
</evidence>
<dbReference type="Proteomes" id="UP000315017">
    <property type="component" value="Chromosome"/>
</dbReference>
<feature type="domain" description="Sialidase" evidence="2">
    <location>
        <begin position="64"/>
        <end position="347"/>
    </location>
</feature>
<dbReference type="PANTHER" id="PTHR43752">
    <property type="entry name" value="BNR/ASP-BOX REPEAT FAMILY PROTEIN"/>
    <property type="match status" value="1"/>
</dbReference>
<dbReference type="KEGG" id="aagg:ETAA8_00380"/>
<dbReference type="SUPFAM" id="SSF50939">
    <property type="entry name" value="Sialidases"/>
    <property type="match status" value="1"/>
</dbReference>
<dbReference type="CDD" id="cd15482">
    <property type="entry name" value="Sialidase_non-viral"/>
    <property type="match status" value="1"/>
</dbReference>
<dbReference type="InterPro" id="IPR011040">
    <property type="entry name" value="Sialidase"/>
</dbReference>
<dbReference type="Pfam" id="PF13088">
    <property type="entry name" value="BNR_2"/>
    <property type="match status" value="1"/>
</dbReference>
<keyword evidence="4" id="KW-1185">Reference proteome</keyword>
<dbReference type="Gene3D" id="2.120.10.10">
    <property type="match status" value="1"/>
</dbReference>
<evidence type="ECO:0000259" key="2">
    <source>
        <dbReference type="Pfam" id="PF13088"/>
    </source>
</evidence>
<accession>A0A517Y432</accession>
<reference evidence="3 4" key="1">
    <citation type="submission" date="2019-02" db="EMBL/GenBank/DDBJ databases">
        <title>Deep-cultivation of Planctomycetes and their phenomic and genomic characterization uncovers novel biology.</title>
        <authorList>
            <person name="Wiegand S."/>
            <person name="Jogler M."/>
            <person name="Boedeker C."/>
            <person name="Pinto D."/>
            <person name="Vollmers J."/>
            <person name="Rivas-Marin E."/>
            <person name="Kohn T."/>
            <person name="Peeters S.H."/>
            <person name="Heuer A."/>
            <person name="Rast P."/>
            <person name="Oberbeckmann S."/>
            <person name="Bunk B."/>
            <person name="Jeske O."/>
            <person name="Meyerdierks A."/>
            <person name="Storesund J.E."/>
            <person name="Kallscheuer N."/>
            <person name="Luecker S."/>
            <person name="Lage O.M."/>
            <person name="Pohl T."/>
            <person name="Merkel B.J."/>
            <person name="Hornburger P."/>
            <person name="Mueller R.-W."/>
            <person name="Bruemmer F."/>
            <person name="Labrenz M."/>
            <person name="Spormann A.M."/>
            <person name="Op den Camp H."/>
            <person name="Overmann J."/>
            <person name="Amann R."/>
            <person name="Jetten M.S.M."/>
            <person name="Mascher T."/>
            <person name="Medema M.H."/>
            <person name="Devos D.P."/>
            <person name="Kaster A.-K."/>
            <person name="Ovreas L."/>
            <person name="Rohde M."/>
            <person name="Galperin M.Y."/>
            <person name="Jogler C."/>
        </authorList>
    </citation>
    <scope>NUCLEOTIDE SEQUENCE [LARGE SCALE GENOMIC DNA]</scope>
    <source>
        <strain evidence="3 4">ETA_A8</strain>
    </source>
</reference>
<dbReference type="InterPro" id="IPR036278">
    <property type="entry name" value="Sialidase_sf"/>
</dbReference>
<protein>
    <recommendedName>
        <fullName evidence="2">Sialidase domain-containing protein</fullName>
    </recommendedName>
</protein>
<keyword evidence="1" id="KW-0732">Signal</keyword>
<feature type="signal peptide" evidence="1">
    <location>
        <begin position="1"/>
        <end position="22"/>
    </location>
</feature>